<accession>A0ABP1XLD1</accession>
<evidence type="ECO:0000313" key="1">
    <source>
        <dbReference type="EMBL" id="CEJ09234.1"/>
    </source>
</evidence>
<feature type="non-terminal residue" evidence="1">
    <location>
        <position position="22"/>
    </location>
</feature>
<protein>
    <submittedName>
        <fullName evidence="1">Uncharacterized protein</fullName>
    </submittedName>
</protein>
<dbReference type="EMBL" id="CDGJ01000115">
    <property type="protein sequence ID" value="CEJ09234.1"/>
    <property type="molecule type" value="Genomic_DNA"/>
</dbReference>
<reference evidence="1" key="1">
    <citation type="submission" date="2014-11" db="EMBL/GenBank/DDBJ databases">
        <authorList>
            <person name="Hornung B.V."/>
        </authorList>
    </citation>
    <scope>NUCLEOTIDE SEQUENCE</scope>
    <source>
        <strain evidence="1">INE</strain>
    </source>
</reference>
<evidence type="ECO:0000313" key="2">
    <source>
        <dbReference type="Proteomes" id="UP001071230"/>
    </source>
</evidence>
<name>A0ABP1XLD1_9FIRM</name>
<dbReference type="Proteomes" id="UP001071230">
    <property type="component" value="Unassembled WGS sequence"/>
</dbReference>
<comment type="caution">
    <text evidence="1">The sequence shown here is derived from an EMBL/GenBank/DDBJ whole genome shotgun (WGS) entry which is preliminary data.</text>
</comment>
<organism evidence="1 2">
    <name type="scientific">Acididesulfobacillus acetoxydans</name>
    <dbReference type="NCBI Taxonomy" id="1561005"/>
    <lineage>
        <taxon>Bacteria</taxon>
        <taxon>Bacillati</taxon>
        <taxon>Bacillota</taxon>
        <taxon>Clostridia</taxon>
        <taxon>Eubacteriales</taxon>
        <taxon>Peptococcaceae</taxon>
        <taxon>Acididesulfobacillus</taxon>
    </lineage>
</organism>
<keyword evidence="2" id="KW-1185">Reference proteome</keyword>
<proteinExistence type="predicted"/>
<sequence length="22" mass="2957">MLREYWRTGEGVFRRRRQRYIK</sequence>
<gene>
    <name evidence="1" type="ORF">DEACI_3718</name>
</gene>